<organism evidence="2 3">
    <name type="scientific">Amanita muscaria (strain Koide BX008)</name>
    <dbReference type="NCBI Taxonomy" id="946122"/>
    <lineage>
        <taxon>Eukaryota</taxon>
        <taxon>Fungi</taxon>
        <taxon>Dikarya</taxon>
        <taxon>Basidiomycota</taxon>
        <taxon>Agaricomycotina</taxon>
        <taxon>Agaricomycetes</taxon>
        <taxon>Agaricomycetidae</taxon>
        <taxon>Agaricales</taxon>
        <taxon>Pluteineae</taxon>
        <taxon>Amanitaceae</taxon>
        <taxon>Amanita</taxon>
    </lineage>
</organism>
<keyword evidence="1" id="KW-1133">Transmembrane helix</keyword>
<reference evidence="2 3" key="1">
    <citation type="submission" date="2014-04" db="EMBL/GenBank/DDBJ databases">
        <title>Evolutionary Origins and Diversification of the Mycorrhizal Mutualists.</title>
        <authorList>
            <consortium name="DOE Joint Genome Institute"/>
            <consortium name="Mycorrhizal Genomics Consortium"/>
            <person name="Kohler A."/>
            <person name="Kuo A."/>
            <person name="Nagy L.G."/>
            <person name="Floudas D."/>
            <person name="Copeland A."/>
            <person name="Barry K.W."/>
            <person name="Cichocki N."/>
            <person name="Veneault-Fourrey C."/>
            <person name="LaButti K."/>
            <person name="Lindquist E.A."/>
            <person name="Lipzen A."/>
            <person name="Lundell T."/>
            <person name="Morin E."/>
            <person name="Murat C."/>
            <person name="Riley R."/>
            <person name="Ohm R."/>
            <person name="Sun H."/>
            <person name="Tunlid A."/>
            <person name="Henrissat B."/>
            <person name="Grigoriev I.V."/>
            <person name="Hibbett D.S."/>
            <person name="Martin F."/>
        </authorList>
    </citation>
    <scope>NUCLEOTIDE SEQUENCE [LARGE SCALE GENOMIC DNA]</scope>
    <source>
        <strain evidence="2 3">Koide BX008</strain>
    </source>
</reference>
<feature type="transmembrane region" description="Helical" evidence="1">
    <location>
        <begin position="12"/>
        <end position="31"/>
    </location>
</feature>
<dbReference type="EMBL" id="KN818236">
    <property type="protein sequence ID" value="KIL66492.1"/>
    <property type="molecule type" value="Genomic_DNA"/>
</dbReference>
<evidence type="ECO:0008006" key="4">
    <source>
        <dbReference type="Google" id="ProtNLM"/>
    </source>
</evidence>
<name>A0A0C2WXG6_AMAMK</name>
<dbReference type="InterPro" id="IPR036259">
    <property type="entry name" value="MFS_trans_sf"/>
</dbReference>
<protein>
    <recommendedName>
        <fullName evidence="4">Major facilitator superfamily (MFS) profile domain-containing protein</fullName>
    </recommendedName>
</protein>
<gene>
    <name evidence="2" type="ORF">M378DRAFT_160967</name>
</gene>
<keyword evidence="3" id="KW-1185">Reference proteome</keyword>
<feature type="transmembrane region" description="Helical" evidence="1">
    <location>
        <begin position="70"/>
        <end position="92"/>
    </location>
</feature>
<dbReference type="OrthoDB" id="6499973at2759"/>
<evidence type="ECO:0000313" key="2">
    <source>
        <dbReference type="EMBL" id="KIL66492.1"/>
    </source>
</evidence>
<dbReference type="Proteomes" id="UP000054549">
    <property type="component" value="Unassembled WGS sequence"/>
</dbReference>
<keyword evidence="1" id="KW-0472">Membrane</keyword>
<keyword evidence="1" id="KW-0812">Transmembrane</keyword>
<proteinExistence type="predicted"/>
<sequence>MSTCYTPTGLVLFSVCYGACYGSTFSLYGPLSVHVAPSKGKVLGYAWTSSSVAAVIGAPLGAALVGKDYIWWRGVLFAALCYLVAAVLQLVARGIHARHLREKKVGKGLI</sequence>
<dbReference type="Gene3D" id="1.20.1250.20">
    <property type="entry name" value="MFS general substrate transporter like domains"/>
    <property type="match status" value="1"/>
</dbReference>
<dbReference type="SUPFAM" id="SSF103473">
    <property type="entry name" value="MFS general substrate transporter"/>
    <property type="match status" value="1"/>
</dbReference>
<dbReference type="InParanoid" id="A0A0C2WXG6"/>
<accession>A0A0C2WXG6</accession>
<dbReference type="HOGENOM" id="CLU_2170407_0_0_1"/>
<evidence type="ECO:0000313" key="3">
    <source>
        <dbReference type="Proteomes" id="UP000054549"/>
    </source>
</evidence>
<dbReference type="AlphaFoldDB" id="A0A0C2WXG6"/>
<dbReference type="STRING" id="946122.A0A0C2WXG6"/>
<evidence type="ECO:0000256" key="1">
    <source>
        <dbReference type="SAM" id="Phobius"/>
    </source>
</evidence>
<feature type="transmembrane region" description="Helical" evidence="1">
    <location>
        <begin position="43"/>
        <end position="64"/>
    </location>
</feature>